<gene>
    <name evidence="7" type="ORF">KDW96_08615</name>
</gene>
<protein>
    <submittedName>
        <fullName evidence="7">D-2-hydroxyacid dehydrogenase family protein</fullName>
    </submittedName>
</protein>
<accession>A0ABY5HAH9</accession>
<dbReference type="InterPro" id="IPR050857">
    <property type="entry name" value="D-2-hydroxyacid_DH"/>
</dbReference>
<evidence type="ECO:0000313" key="7">
    <source>
        <dbReference type="EMBL" id="UTW09345.1"/>
    </source>
</evidence>
<evidence type="ECO:0000313" key="8">
    <source>
        <dbReference type="Proteomes" id="UP001059672"/>
    </source>
</evidence>
<keyword evidence="3" id="KW-0520">NAD</keyword>
<evidence type="ECO:0000256" key="1">
    <source>
        <dbReference type="ARBA" id="ARBA00005854"/>
    </source>
</evidence>
<dbReference type="SUPFAM" id="SSF51735">
    <property type="entry name" value="NAD(P)-binding Rossmann-fold domains"/>
    <property type="match status" value="1"/>
</dbReference>
<sequence length="320" mass="34200">MKVVILDDYQDAVRTLPCFALLQGHAVRVFNDSTQDLDVLAARLAGAEALVLIRERTPISAALLDRLPDLRLISQTGRGIAHIDLKACSRRGVAVAVGSGSPHSTAELTWALLLAAMRQLPQEVARLKAGQWQGSLGTGLRGRTLGLFGFGNIGRVVAGYGQAFGMRVLVWGRDSTLARAREQGFETAPSQQALFEQADALSLHLRLVEQTRGIIGAGDLACMQPGAVLVNTSRAELIEPGALLAALQAGRPGRAAVDVYEEEPAPDHPLLRLDNVICTPHLGYVEQDSYQLYFTAAFEHLLAFAAGAPCNLVNPEVLGA</sequence>
<dbReference type="Pfam" id="PF00389">
    <property type="entry name" value="2-Hacid_dh"/>
    <property type="match status" value="1"/>
</dbReference>
<keyword evidence="2 4" id="KW-0560">Oxidoreductase</keyword>
<dbReference type="CDD" id="cd12169">
    <property type="entry name" value="PGDH_like_1"/>
    <property type="match status" value="1"/>
</dbReference>
<dbReference type="InterPro" id="IPR036291">
    <property type="entry name" value="NAD(P)-bd_dom_sf"/>
</dbReference>
<evidence type="ECO:0000256" key="3">
    <source>
        <dbReference type="ARBA" id="ARBA00023027"/>
    </source>
</evidence>
<dbReference type="PANTHER" id="PTHR42789">
    <property type="entry name" value="D-ISOMER SPECIFIC 2-HYDROXYACID DEHYDROGENASE FAMILY PROTEIN (AFU_ORTHOLOGUE AFUA_6G10090)"/>
    <property type="match status" value="1"/>
</dbReference>
<evidence type="ECO:0000259" key="6">
    <source>
        <dbReference type="Pfam" id="PF02826"/>
    </source>
</evidence>
<dbReference type="Proteomes" id="UP001059672">
    <property type="component" value="Chromosome"/>
</dbReference>
<dbReference type="InterPro" id="IPR006139">
    <property type="entry name" value="D-isomer_2_OHA_DH_cat_dom"/>
</dbReference>
<dbReference type="RefSeq" id="WP_255840013.1">
    <property type="nucleotide sequence ID" value="NZ_CP073346.1"/>
</dbReference>
<proteinExistence type="inferred from homology"/>
<feature type="domain" description="D-isomer specific 2-hydroxyacid dehydrogenase catalytic" evidence="5">
    <location>
        <begin position="18"/>
        <end position="311"/>
    </location>
</feature>
<reference evidence="7" key="1">
    <citation type="submission" date="2021-04" db="EMBL/GenBank/DDBJ databases">
        <title>Oceanospirillales bacteria with DddD are important DMSP degraders in coastal seawater.</title>
        <authorList>
            <person name="Liu J."/>
        </authorList>
    </citation>
    <scope>NUCLEOTIDE SEQUENCE</scope>
    <source>
        <strain evidence="7">D13-4</strain>
    </source>
</reference>
<dbReference type="Gene3D" id="3.40.50.720">
    <property type="entry name" value="NAD(P)-binding Rossmann-like Domain"/>
    <property type="match status" value="2"/>
</dbReference>
<organism evidence="7 8">
    <name type="scientific">Pseudomonas benzenivorans</name>
    <dbReference type="NCBI Taxonomy" id="556533"/>
    <lineage>
        <taxon>Bacteria</taxon>
        <taxon>Pseudomonadati</taxon>
        <taxon>Pseudomonadota</taxon>
        <taxon>Gammaproteobacteria</taxon>
        <taxon>Pseudomonadales</taxon>
        <taxon>Pseudomonadaceae</taxon>
        <taxon>Pseudomonas</taxon>
    </lineage>
</organism>
<dbReference type="SUPFAM" id="SSF52283">
    <property type="entry name" value="Formate/glycerate dehydrogenase catalytic domain-like"/>
    <property type="match status" value="1"/>
</dbReference>
<dbReference type="Pfam" id="PF02826">
    <property type="entry name" value="2-Hacid_dh_C"/>
    <property type="match status" value="1"/>
</dbReference>
<comment type="similarity">
    <text evidence="1 4">Belongs to the D-isomer specific 2-hydroxyacid dehydrogenase family.</text>
</comment>
<dbReference type="PANTHER" id="PTHR42789:SF1">
    <property type="entry name" value="D-ISOMER SPECIFIC 2-HYDROXYACID DEHYDROGENASE FAMILY PROTEIN (AFU_ORTHOLOGUE AFUA_6G10090)"/>
    <property type="match status" value="1"/>
</dbReference>
<keyword evidence="8" id="KW-1185">Reference proteome</keyword>
<evidence type="ECO:0000256" key="4">
    <source>
        <dbReference type="RuleBase" id="RU003719"/>
    </source>
</evidence>
<evidence type="ECO:0000259" key="5">
    <source>
        <dbReference type="Pfam" id="PF00389"/>
    </source>
</evidence>
<dbReference type="EMBL" id="CP073346">
    <property type="protein sequence ID" value="UTW09345.1"/>
    <property type="molecule type" value="Genomic_DNA"/>
</dbReference>
<evidence type="ECO:0000256" key="2">
    <source>
        <dbReference type="ARBA" id="ARBA00023002"/>
    </source>
</evidence>
<feature type="domain" description="D-isomer specific 2-hydroxyacid dehydrogenase NAD-binding" evidence="6">
    <location>
        <begin position="111"/>
        <end position="283"/>
    </location>
</feature>
<name>A0ABY5HAH9_9PSED</name>
<dbReference type="InterPro" id="IPR006140">
    <property type="entry name" value="D-isomer_DH_NAD-bd"/>
</dbReference>